<organism evidence="2 3">
    <name type="scientific">Streblomastix strix</name>
    <dbReference type="NCBI Taxonomy" id="222440"/>
    <lineage>
        <taxon>Eukaryota</taxon>
        <taxon>Metamonada</taxon>
        <taxon>Preaxostyla</taxon>
        <taxon>Oxymonadida</taxon>
        <taxon>Streblomastigidae</taxon>
        <taxon>Streblomastix</taxon>
    </lineage>
</organism>
<evidence type="ECO:0000256" key="1">
    <source>
        <dbReference type="SAM" id="Phobius"/>
    </source>
</evidence>
<dbReference type="Proteomes" id="UP000324800">
    <property type="component" value="Unassembled WGS sequence"/>
</dbReference>
<keyword evidence="1" id="KW-0812">Transmembrane</keyword>
<evidence type="ECO:0000313" key="3">
    <source>
        <dbReference type="Proteomes" id="UP000324800"/>
    </source>
</evidence>
<gene>
    <name evidence="2" type="ORF">EZS28_015337</name>
</gene>
<sequence length="92" mass="10161">MQYEVDFVNIVAVITGIAIMRSNFAIIAFQMEIAIVVIVFIAVTFKFLTISAALRPDSEYSAVGVIAANFPILTPFLLLLTQELRLDVGRLL</sequence>
<feature type="transmembrane region" description="Helical" evidence="1">
    <location>
        <begin position="6"/>
        <end position="26"/>
    </location>
</feature>
<keyword evidence="1" id="KW-0472">Membrane</keyword>
<evidence type="ECO:0000313" key="2">
    <source>
        <dbReference type="EMBL" id="KAA6389136.1"/>
    </source>
</evidence>
<proteinExistence type="predicted"/>
<accession>A0A5J4W3J0</accession>
<dbReference type="AlphaFoldDB" id="A0A5J4W3J0"/>
<name>A0A5J4W3J0_9EUKA</name>
<comment type="caution">
    <text evidence="2">The sequence shown here is derived from an EMBL/GenBank/DDBJ whole genome shotgun (WGS) entry which is preliminary data.</text>
</comment>
<keyword evidence="1" id="KW-1133">Transmembrane helix</keyword>
<feature type="transmembrane region" description="Helical" evidence="1">
    <location>
        <begin position="60"/>
        <end position="80"/>
    </location>
</feature>
<protein>
    <submittedName>
        <fullName evidence="2">Uncharacterized protein</fullName>
    </submittedName>
</protein>
<feature type="transmembrane region" description="Helical" evidence="1">
    <location>
        <begin position="33"/>
        <end position="54"/>
    </location>
</feature>
<dbReference type="EMBL" id="SNRW01003705">
    <property type="protein sequence ID" value="KAA6389136.1"/>
    <property type="molecule type" value="Genomic_DNA"/>
</dbReference>
<reference evidence="2 3" key="1">
    <citation type="submission" date="2019-03" db="EMBL/GenBank/DDBJ databases">
        <title>Single cell metagenomics reveals metabolic interactions within the superorganism composed of flagellate Streblomastix strix and complex community of Bacteroidetes bacteria on its surface.</title>
        <authorList>
            <person name="Treitli S.C."/>
            <person name="Kolisko M."/>
            <person name="Husnik F."/>
            <person name="Keeling P."/>
            <person name="Hampl V."/>
        </authorList>
    </citation>
    <scope>NUCLEOTIDE SEQUENCE [LARGE SCALE GENOMIC DNA]</scope>
    <source>
        <strain evidence="2">ST1C</strain>
    </source>
</reference>